<feature type="transmembrane region" description="Helical" evidence="6">
    <location>
        <begin position="178"/>
        <end position="199"/>
    </location>
</feature>
<feature type="transmembrane region" description="Helical" evidence="6">
    <location>
        <begin position="220"/>
        <end position="243"/>
    </location>
</feature>
<feature type="transmembrane region" description="Helical" evidence="6">
    <location>
        <begin position="99"/>
        <end position="121"/>
    </location>
</feature>
<dbReference type="InterPro" id="IPR036259">
    <property type="entry name" value="MFS_trans_sf"/>
</dbReference>
<organism evidence="8 9">
    <name type="scientific">Luedemannella helvata</name>
    <dbReference type="NCBI Taxonomy" id="349315"/>
    <lineage>
        <taxon>Bacteria</taxon>
        <taxon>Bacillati</taxon>
        <taxon>Actinomycetota</taxon>
        <taxon>Actinomycetes</taxon>
        <taxon>Micromonosporales</taxon>
        <taxon>Micromonosporaceae</taxon>
        <taxon>Luedemannella</taxon>
    </lineage>
</organism>
<evidence type="ECO:0000313" key="8">
    <source>
        <dbReference type="EMBL" id="GAA1769176.1"/>
    </source>
</evidence>
<evidence type="ECO:0000256" key="1">
    <source>
        <dbReference type="ARBA" id="ARBA00004651"/>
    </source>
</evidence>
<dbReference type="PROSITE" id="PS50850">
    <property type="entry name" value="MFS"/>
    <property type="match status" value="1"/>
</dbReference>
<dbReference type="EMBL" id="BAAALS010000026">
    <property type="protein sequence ID" value="GAA1769176.1"/>
    <property type="molecule type" value="Genomic_DNA"/>
</dbReference>
<dbReference type="Proteomes" id="UP001500655">
    <property type="component" value="Unassembled WGS sequence"/>
</dbReference>
<feature type="transmembrane region" description="Helical" evidence="6">
    <location>
        <begin position="381"/>
        <end position="401"/>
    </location>
</feature>
<evidence type="ECO:0000256" key="2">
    <source>
        <dbReference type="ARBA" id="ARBA00022475"/>
    </source>
</evidence>
<evidence type="ECO:0000256" key="4">
    <source>
        <dbReference type="ARBA" id="ARBA00022989"/>
    </source>
</evidence>
<accession>A0ABN2KY20</accession>
<feature type="transmembrane region" description="Helical" evidence="6">
    <location>
        <begin position="295"/>
        <end position="313"/>
    </location>
</feature>
<keyword evidence="5 6" id="KW-0472">Membrane</keyword>
<proteinExistence type="predicted"/>
<keyword evidence="4 6" id="KW-1133">Transmembrane helix</keyword>
<dbReference type="PANTHER" id="PTHR23513">
    <property type="entry name" value="INTEGRAL MEMBRANE EFFLUX PROTEIN-RELATED"/>
    <property type="match status" value="1"/>
</dbReference>
<feature type="transmembrane region" description="Helical" evidence="6">
    <location>
        <begin position="319"/>
        <end position="341"/>
    </location>
</feature>
<name>A0ABN2KY20_9ACTN</name>
<reference evidence="8 9" key="1">
    <citation type="journal article" date="2019" name="Int. J. Syst. Evol. Microbiol.">
        <title>The Global Catalogue of Microorganisms (GCM) 10K type strain sequencing project: providing services to taxonomists for standard genome sequencing and annotation.</title>
        <authorList>
            <consortium name="The Broad Institute Genomics Platform"/>
            <consortium name="The Broad Institute Genome Sequencing Center for Infectious Disease"/>
            <person name="Wu L."/>
            <person name="Ma J."/>
        </authorList>
    </citation>
    <scope>NUCLEOTIDE SEQUENCE [LARGE SCALE GENOMIC DNA]</scope>
    <source>
        <strain evidence="8 9">JCM 13249</strain>
    </source>
</reference>
<evidence type="ECO:0000259" key="7">
    <source>
        <dbReference type="PROSITE" id="PS50850"/>
    </source>
</evidence>
<protein>
    <submittedName>
        <fullName evidence="8">MFS transporter</fullName>
    </submittedName>
</protein>
<feature type="domain" description="Major facilitator superfamily (MFS) profile" evidence="7">
    <location>
        <begin position="209"/>
        <end position="429"/>
    </location>
</feature>
<evidence type="ECO:0000313" key="9">
    <source>
        <dbReference type="Proteomes" id="UP001500655"/>
    </source>
</evidence>
<evidence type="ECO:0000256" key="6">
    <source>
        <dbReference type="SAM" id="Phobius"/>
    </source>
</evidence>
<feature type="transmembrane region" description="Helical" evidence="6">
    <location>
        <begin position="25"/>
        <end position="49"/>
    </location>
</feature>
<dbReference type="Gene3D" id="1.20.1250.20">
    <property type="entry name" value="MFS general substrate transporter like domains"/>
    <property type="match status" value="1"/>
</dbReference>
<keyword evidence="9" id="KW-1185">Reference proteome</keyword>
<evidence type="ECO:0000256" key="5">
    <source>
        <dbReference type="ARBA" id="ARBA00023136"/>
    </source>
</evidence>
<dbReference type="CDD" id="cd06173">
    <property type="entry name" value="MFS_MefA_like"/>
    <property type="match status" value="1"/>
</dbReference>
<feature type="transmembrane region" description="Helical" evidence="6">
    <location>
        <begin position="55"/>
        <end position="79"/>
    </location>
</feature>
<evidence type="ECO:0000256" key="3">
    <source>
        <dbReference type="ARBA" id="ARBA00022692"/>
    </source>
</evidence>
<keyword evidence="3 6" id="KW-0812">Transmembrane</keyword>
<keyword evidence="2" id="KW-1003">Cell membrane</keyword>
<feature type="transmembrane region" description="Helical" evidence="6">
    <location>
        <begin position="353"/>
        <end position="375"/>
    </location>
</feature>
<gene>
    <name evidence="8" type="ORF">GCM10009681_45660</name>
</gene>
<dbReference type="InterPro" id="IPR020846">
    <property type="entry name" value="MFS_dom"/>
</dbReference>
<comment type="caution">
    <text evidence="8">The sequence shown here is derived from an EMBL/GenBank/DDBJ whole genome shotgun (WGS) entry which is preliminary data.</text>
</comment>
<comment type="subcellular location">
    <subcellularLocation>
        <location evidence="1">Cell membrane</location>
        <topology evidence="1">Multi-pass membrane protein</topology>
    </subcellularLocation>
</comment>
<sequence length="429" mass="44992">MSVRRPLDDRPATFREVFASRDFRYLYAASTLSWIGDALARAAATALIYRATGSVVASAAGFAISYVPWLIGAPVLVALAERYPARRTLVGCDLARMALMAMAALPGLPPAGLLIVLLAAATLTPPFEAVRSATLPRVLDGDRYVVGLALNTTTAQPAQVLGYLLGAALAAHHPRTALLLNALTFGLSALLIRTGVRWLPTVRGARRQALSTEMVAGFRLVFGTPVLRIIAITVFTAVTVVILPEGLAAPWAAEVSPGPHQGWAQGAIMISVPVGYFLGGLLFTRLTPPGVRTRMVRILAVTVPVSLIPAILAPNLATVVALGFGCGMFMGGLVPSSNGLFVQALPDGYRARAFGVVQSGIQLLQGAALLAAATLTQWLPVPLSFVVGAWSAVALVIMIGVSLRWPTPQAFADARDAANRANQPDTPTV</sequence>
<dbReference type="SUPFAM" id="SSF103473">
    <property type="entry name" value="MFS general substrate transporter"/>
    <property type="match status" value="1"/>
</dbReference>
<dbReference type="PANTHER" id="PTHR23513:SF11">
    <property type="entry name" value="STAPHYLOFERRIN A TRANSPORTER"/>
    <property type="match status" value="1"/>
</dbReference>
<feature type="transmembrane region" description="Helical" evidence="6">
    <location>
        <begin position="263"/>
        <end position="283"/>
    </location>
</feature>